<dbReference type="GO" id="GO:0031083">
    <property type="term" value="C:BLOC-1 complex"/>
    <property type="evidence" value="ECO:0000318"/>
    <property type="project" value="GO_Central"/>
</dbReference>
<dbReference type="GO" id="GO:0098685">
    <property type="term" value="C:Schaffer collateral - CA1 synapse"/>
    <property type="evidence" value="ECO:0007669"/>
    <property type="project" value="Ensembl"/>
</dbReference>
<evidence type="ECO:0000256" key="13">
    <source>
        <dbReference type="ARBA" id="ARBA00034105"/>
    </source>
</evidence>
<keyword evidence="9 16" id="KW-0175">Coiled coil</keyword>
<dbReference type="GO" id="GO:0030672">
    <property type="term" value="C:synaptic vesicle membrane"/>
    <property type="evidence" value="ECO:0000318"/>
    <property type="project" value="GO_Central"/>
</dbReference>
<dbReference type="GO" id="GO:0016528">
    <property type="term" value="C:sarcoplasm"/>
    <property type="evidence" value="ECO:0007669"/>
    <property type="project" value="Ensembl"/>
</dbReference>
<dbReference type="GO" id="GO:2000300">
    <property type="term" value="P:regulation of synaptic vesicle exocytosis"/>
    <property type="evidence" value="ECO:0000318"/>
    <property type="project" value="GO_Central"/>
</dbReference>
<dbReference type="GO" id="GO:0009966">
    <property type="term" value="P:regulation of signal transduction"/>
    <property type="evidence" value="ECO:0000318"/>
    <property type="project" value="GO_Central"/>
</dbReference>
<keyword evidence="8" id="KW-0770">Synapse</keyword>
<evidence type="ECO:0000256" key="9">
    <source>
        <dbReference type="ARBA" id="ARBA00023054"/>
    </source>
</evidence>
<dbReference type="GO" id="GO:0043005">
    <property type="term" value="C:neuron projection"/>
    <property type="evidence" value="ECO:0000318"/>
    <property type="project" value="GO_Central"/>
</dbReference>
<dbReference type="GO" id="GO:0014059">
    <property type="term" value="P:regulation of dopamine secretion"/>
    <property type="evidence" value="ECO:0007669"/>
    <property type="project" value="Ensembl"/>
</dbReference>
<dbReference type="GO" id="GO:0098686">
    <property type="term" value="C:hippocampal mossy fiber to CA3 synapse"/>
    <property type="evidence" value="ECO:0007669"/>
    <property type="project" value="Ensembl"/>
</dbReference>
<dbReference type="STRING" id="9544.ENSMMUP00000075398"/>
<evidence type="ECO:0000256" key="10">
    <source>
        <dbReference type="ARBA" id="ARBA00023136"/>
    </source>
</evidence>
<dbReference type="GO" id="GO:0015630">
    <property type="term" value="C:microtubule cytoskeleton"/>
    <property type="evidence" value="ECO:0007669"/>
    <property type="project" value="Ensembl"/>
</dbReference>
<dbReference type="GO" id="GO:1904115">
    <property type="term" value="C:axon cytoplasm"/>
    <property type="evidence" value="ECO:0007669"/>
    <property type="project" value="GOC"/>
</dbReference>
<accession>A0A5F8ABT5</accession>
<sequence>MLETLRERLLSVQQDFTSGLKTLSDKSREAKVKSKPRTVPFLPKYSAGLELLSRYEDTWAALHRRAKECASAGELVDSEVVMLSAHWEKKRTSLVELQEQLQQLPALIADLESMTANLTHLEASFEEVENNLLHLEDLCGQCELERCKHMQSQQLENYKKNKRKELETFKGCRKIKAELDAEHAQKVLEMEHTQQMKLKERQKIFEEAFQQDMEQYLSTGYLQIAERREPIGSMSSMEVNVDMLEQMDLMDISDQEALDVFLNSGEENTVLSPTLGRDDKLASAEPGLYRCHSPPKGEVRNLPVTYTQTPKRTASSWLPTPRFHTAAWQLQQWCGSVMNSSQRFDMLHSGNFGELRAFLFSLLYHPEIHLSLLLVIKDRRLQGGADFPAWLPRNSSLLMRQAFRGMPAMGQSHGVCSALGLCCKT</sequence>
<evidence type="ECO:0000256" key="5">
    <source>
        <dbReference type="ARBA" id="ARBA00022490"/>
    </source>
</evidence>
<evidence type="ECO:0000256" key="16">
    <source>
        <dbReference type="SAM" id="Coils"/>
    </source>
</evidence>
<dbReference type="GO" id="GO:0001956">
    <property type="term" value="P:positive regulation of neurotransmitter secretion"/>
    <property type="evidence" value="ECO:0007669"/>
    <property type="project" value="Ensembl"/>
</dbReference>
<evidence type="ECO:0000256" key="1">
    <source>
        <dbReference type="ARBA" id="ARBA00004123"/>
    </source>
</evidence>
<dbReference type="PANTHER" id="PTHR16294:SF5">
    <property type="entry name" value="DYSBINDIN"/>
    <property type="match status" value="1"/>
</dbReference>
<dbReference type="Bgee" id="ENSMMUG00000015363">
    <property type="expression patterns" value="Expressed in superior frontal gyrus and 22 other cell types or tissues"/>
</dbReference>
<keyword evidence="18" id="KW-1185">Reference proteome</keyword>
<evidence type="ECO:0000313" key="18">
    <source>
        <dbReference type="Proteomes" id="UP000006718"/>
    </source>
</evidence>
<dbReference type="GO" id="GO:0043197">
    <property type="term" value="C:dendritic spine"/>
    <property type="evidence" value="ECO:0007669"/>
    <property type="project" value="Ensembl"/>
</dbReference>
<keyword evidence="12" id="KW-0968">Cytoplasmic vesicle</keyword>
<dbReference type="GO" id="GO:0030036">
    <property type="term" value="P:actin cytoskeleton organization"/>
    <property type="evidence" value="ECO:0007669"/>
    <property type="project" value="Ensembl"/>
</dbReference>
<dbReference type="SMR" id="A0A5F8ABT5"/>
<keyword evidence="7" id="KW-0256">Endoplasmic reticulum</keyword>
<dbReference type="GO" id="GO:0010628">
    <property type="term" value="P:positive regulation of gene expression"/>
    <property type="evidence" value="ECO:0007669"/>
    <property type="project" value="Ensembl"/>
</dbReference>
<comment type="subcellular location">
    <subcellularLocation>
        <location evidence="15">Cytoplasmic vesicle</location>
        <location evidence="15">Secretory vesicle</location>
        <location evidence="15">Synaptic vesicle membrane</location>
        <topology evidence="15">Peripheral membrane protein</topology>
        <orientation evidence="15">Cytoplasmic side</orientation>
    </subcellularLocation>
    <subcellularLocation>
        <location evidence="3">Endoplasmic reticulum</location>
    </subcellularLocation>
    <subcellularLocation>
        <location evidence="2">Endosome membrane</location>
        <topology evidence="2">Peripheral membrane protein</topology>
        <orientation evidence="2">Cytoplasmic side</orientation>
    </subcellularLocation>
    <subcellularLocation>
        <location evidence="14">Melanosome membrane</location>
        <topology evidence="14">Peripheral membrane protein</topology>
        <orientation evidence="14">Cytoplasmic side</orientation>
    </subcellularLocation>
    <subcellularLocation>
        <location evidence="1">Nucleus</location>
    </subcellularLocation>
    <subcellularLocation>
        <location evidence="13">Postsynaptic density</location>
    </subcellularLocation>
</comment>
<reference evidence="17" key="2">
    <citation type="submission" date="2019-01" db="EMBL/GenBank/DDBJ databases">
        <authorList>
            <person name="Graves T."/>
            <person name="Eichler E.E."/>
            <person name="Wilson R.K."/>
        </authorList>
    </citation>
    <scope>NUCLEOTIDE SEQUENCE [LARGE SCALE GENOMIC DNA]</scope>
    <source>
        <strain evidence="17">17573</strain>
    </source>
</reference>
<dbReference type="GO" id="GO:0007596">
    <property type="term" value="P:blood coagulation"/>
    <property type="evidence" value="ECO:0007669"/>
    <property type="project" value="Ensembl"/>
</dbReference>
<evidence type="ECO:0000313" key="19">
    <source>
        <dbReference type="VGNC" id="VGNC:71853"/>
    </source>
</evidence>
<dbReference type="GO" id="GO:0042383">
    <property type="term" value="C:sarcolemma"/>
    <property type="evidence" value="ECO:0007669"/>
    <property type="project" value="Ensembl"/>
</dbReference>
<evidence type="ECO:0000256" key="4">
    <source>
        <dbReference type="ARBA" id="ARBA00008686"/>
    </source>
</evidence>
<dbReference type="GO" id="GO:0001822">
    <property type="term" value="P:kidney development"/>
    <property type="evidence" value="ECO:0007669"/>
    <property type="project" value="Ensembl"/>
</dbReference>
<reference evidence="17" key="3">
    <citation type="submission" date="2025-08" db="UniProtKB">
        <authorList>
            <consortium name="Ensembl"/>
        </authorList>
    </citation>
    <scope>IDENTIFICATION</scope>
    <source>
        <strain evidence="17">17573</strain>
    </source>
</reference>
<comment type="similarity">
    <text evidence="4">Belongs to the dysbindin family.</text>
</comment>
<keyword evidence="6" id="KW-0967">Endosome</keyword>
<dbReference type="VGNC" id="VGNC:71853">
    <property type="gene designation" value="DTNBP1"/>
</dbReference>
<dbReference type="GO" id="GO:0048490">
    <property type="term" value="P:anterograde synaptic vesicle transport"/>
    <property type="evidence" value="ECO:0000318"/>
    <property type="project" value="GO_Central"/>
</dbReference>
<evidence type="ECO:0000256" key="8">
    <source>
        <dbReference type="ARBA" id="ARBA00023018"/>
    </source>
</evidence>
<reference evidence="18" key="1">
    <citation type="journal article" date="2007" name="Science">
        <title>Evolutionary and biomedical insights from the rhesus macaque genome.</title>
        <authorList>
            <person name="Gibbs R.A."/>
            <person name="Rogers J."/>
            <person name="Katze M.G."/>
            <person name="Bumgarner R."/>
            <person name="Weinstock G.M."/>
            <person name="Mardis E.R."/>
            <person name="Remington K.A."/>
            <person name="Strausberg R.L."/>
            <person name="Venter J.C."/>
            <person name="Wilson R.K."/>
            <person name="Batzer M.A."/>
            <person name="Bustamante C.D."/>
            <person name="Eichler E.E."/>
            <person name="Hahn M.W."/>
            <person name="Hardison R.C."/>
            <person name="Makova K.D."/>
            <person name="Miller W."/>
            <person name="Milosavljevic A."/>
            <person name="Palermo R.E."/>
            <person name="Siepel A."/>
            <person name="Sikela J.M."/>
            <person name="Attaway T."/>
            <person name="Bell S."/>
            <person name="Bernard K.E."/>
            <person name="Buhay C.J."/>
            <person name="Chandrabose M.N."/>
            <person name="Dao M."/>
            <person name="Davis C."/>
            <person name="Delehaunty K.D."/>
            <person name="Ding Y."/>
            <person name="Dinh H.H."/>
            <person name="Dugan-Rocha S."/>
            <person name="Fulton L.A."/>
            <person name="Gabisi R.A."/>
            <person name="Garner T.T."/>
            <person name="Godfrey J."/>
            <person name="Hawes A.C."/>
            <person name="Hernandez J."/>
            <person name="Hines S."/>
            <person name="Holder M."/>
            <person name="Hume J."/>
            <person name="Jhangiani S.N."/>
            <person name="Joshi V."/>
            <person name="Khan Z.M."/>
            <person name="Kirkness E.F."/>
            <person name="Cree A."/>
            <person name="Fowler R.G."/>
            <person name="Lee S."/>
            <person name="Lewis L.R."/>
            <person name="Li Z."/>
            <person name="Liu Y.-S."/>
            <person name="Moore S.M."/>
            <person name="Muzny D."/>
            <person name="Nazareth L.V."/>
            <person name="Ngo D.N."/>
            <person name="Okwuonu G.O."/>
            <person name="Pai G."/>
            <person name="Parker D."/>
            <person name="Paul H.A."/>
            <person name="Pfannkoch C."/>
            <person name="Pohl C.S."/>
            <person name="Rogers Y.-H.C."/>
            <person name="Ruiz S.J."/>
            <person name="Sabo A."/>
            <person name="Santibanez J."/>
            <person name="Schneider B.W."/>
            <person name="Smith S.M."/>
            <person name="Sodergren E."/>
            <person name="Svatek A.F."/>
            <person name="Utterback T.R."/>
            <person name="Vattathil S."/>
            <person name="Warren W."/>
            <person name="White C.S."/>
            <person name="Chinwalla A.T."/>
            <person name="Feng Y."/>
            <person name="Halpern A.L."/>
            <person name="Hillier L.W."/>
            <person name="Huang X."/>
            <person name="Minx P."/>
            <person name="Nelson J.O."/>
            <person name="Pepin K.H."/>
            <person name="Qin X."/>
            <person name="Sutton G.G."/>
            <person name="Venter E."/>
            <person name="Walenz B.P."/>
            <person name="Wallis J.W."/>
            <person name="Worley K.C."/>
            <person name="Yang S.-P."/>
            <person name="Jones S.M."/>
            <person name="Marra M.A."/>
            <person name="Rocchi M."/>
            <person name="Schein J.E."/>
            <person name="Baertsch R."/>
            <person name="Clarke L."/>
            <person name="Csuros M."/>
            <person name="Glasscock J."/>
            <person name="Harris R.A."/>
            <person name="Havlak P."/>
            <person name="Jackson A.R."/>
            <person name="Jiang H."/>
            <person name="Liu Y."/>
            <person name="Messina D.N."/>
            <person name="Shen Y."/>
            <person name="Song H.X.-Z."/>
            <person name="Wylie T."/>
            <person name="Zhang L."/>
            <person name="Birney E."/>
            <person name="Han K."/>
            <person name="Konkel M.K."/>
            <person name="Lee J."/>
            <person name="Smit A.F.A."/>
            <person name="Ullmer B."/>
            <person name="Wang H."/>
            <person name="Xing J."/>
            <person name="Burhans R."/>
            <person name="Cheng Z."/>
            <person name="Karro J.E."/>
            <person name="Ma J."/>
            <person name="Raney B."/>
            <person name="She X."/>
            <person name="Cox M.J."/>
            <person name="Demuth J.P."/>
            <person name="Dumas L.J."/>
            <person name="Han S.-G."/>
            <person name="Hopkins J."/>
            <person name="Karimpour-Fard A."/>
            <person name="Kim Y.H."/>
            <person name="Pollack J.R."/>
            <person name="Vinar T."/>
            <person name="Addo-Quaye C."/>
            <person name="Degenhardt J."/>
            <person name="Denby A."/>
            <person name="Hubisz M.J."/>
            <person name="Indap A."/>
            <person name="Kosiol C."/>
            <person name="Lahn B.T."/>
            <person name="Lawson H.A."/>
            <person name="Marklein A."/>
            <person name="Nielsen R."/>
            <person name="Vallender E.J."/>
            <person name="Clark A.G."/>
            <person name="Ferguson B."/>
            <person name="Hernandez R.D."/>
            <person name="Hirani K."/>
            <person name="Kehrer-Sawatzki H."/>
            <person name="Kolb J."/>
            <person name="Patil S."/>
            <person name="Pu L.-L."/>
            <person name="Ren Y."/>
            <person name="Smith D.G."/>
            <person name="Wheeler D.A."/>
            <person name="Schenck I."/>
            <person name="Ball E.V."/>
            <person name="Chen R."/>
            <person name="Cooper D.N."/>
            <person name="Giardine B."/>
            <person name="Hsu F."/>
            <person name="Kent W.J."/>
            <person name="Lesk A."/>
            <person name="Nelson D.L."/>
            <person name="O'brien W.E."/>
            <person name="Pruefer K."/>
            <person name="Stenson P.D."/>
            <person name="Wallace J.C."/>
            <person name="Ke H."/>
            <person name="Liu X.-M."/>
            <person name="Wang P."/>
            <person name="Xiang A.P."/>
            <person name="Yang F."/>
            <person name="Barber G.P."/>
            <person name="Haussler D."/>
            <person name="Karolchik D."/>
            <person name="Kern A.D."/>
            <person name="Kuhn R.M."/>
            <person name="Smith K.E."/>
            <person name="Zwieg A.S."/>
        </authorList>
    </citation>
    <scope>NUCLEOTIDE SEQUENCE [LARGE SCALE GENOMIC DNA]</scope>
    <source>
        <strain evidence="18">17573</strain>
    </source>
</reference>
<dbReference type="InterPro" id="IPR007531">
    <property type="entry name" value="Dysbindin"/>
</dbReference>
<proteinExistence type="inferred from homology"/>
<dbReference type="FunCoup" id="A0A5F8ABT5">
    <property type="interactions" value="238"/>
</dbReference>
<evidence type="ECO:0000256" key="6">
    <source>
        <dbReference type="ARBA" id="ARBA00022753"/>
    </source>
</evidence>
<dbReference type="GeneTree" id="ENSGT00940000156479"/>
<name>A0A5F8ABT5_MACMU</name>
<dbReference type="GO" id="GO:0098978">
    <property type="term" value="C:glutamatergic synapse"/>
    <property type="evidence" value="ECO:0007669"/>
    <property type="project" value="Ensembl"/>
</dbReference>
<evidence type="ECO:0000256" key="11">
    <source>
        <dbReference type="ARBA" id="ARBA00023242"/>
    </source>
</evidence>
<dbReference type="GO" id="GO:0010008">
    <property type="term" value="C:endosome membrane"/>
    <property type="evidence" value="ECO:0007669"/>
    <property type="project" value="UniProtKB-SubCell"/>
</dbReference>
<dbReference type="GO" id="GO:0060271">
    <property type="term" value="P:cilium assembly"/>
    <property type="evidence" value="ECO:0007669"/>
    <property type="project" value="Ensembl"/>
</dbReference>
<evidence type="ECO:0000256" key="14">
    <source>
        <dbReference type="ARBA" id="ARBA00037798"/>
    </source>
</evidence>
<evidence type="ECO:0000256" key="7">
    <source>
        <dbReference type="ARBA" id="ARBA00022824"/>
    </source>
</evidence>
<dbReference type="GO" id="GO:0048813">
    <property type="term" value="P:dendrite morphogenesis"/>
    <property type="evidence" value="ECO:0007669"/>
    <property type="project" value="Ensembl"/>
</dbReference>
<dbReference type="GO" id="GO:0007613">
    <property type="term" value="P:memory"/>
    <property type="evidence" value="ECO:0007669"/>
    <property type="project" value="Ensembl"/>
</dbReference>
<dbReference type="GO" id="GO:0031175">
    <property type="term" value="P:neuron projection development"/>
    <property type="evidence" value="ECO:0000318"/>
    <property type="project" value="GO_Central"/>
</dbReference>
<keyword evidence="5" id="KW-0963">Cytoplasm</keyword>
<dbReference type="GO" id="GO:0030496">
    <property type="term" value="C:midbody"/>
    <property type="evidence" value="ECO:0007669"/>
    <property type="project" value="Ensembl"/>
</dbReference>
<evidence type="ECO:0000256" key="2">
    <source>
        <dbReference type="ARBA" id="ARBA00004125"/>
    </source>
</evidence>
<dbReference type="GO" id="GO:0033162">
    <property type="term" value="C:melanosome membrane"/>
    <property type="evidence" value="ECO:0007669"/>
    <property type="project" value="UniProtKB-SubCell"/>
</dbReference>
<gene>
    <name evidence="17 19" type="primary">DTNBP1</name>
</gene>
<dbReference type="GO" id="GO:0060155">
    <property type="term" value="P:platelet dense granule organization"/>
    <property type="evidence" value="ECO:0000318"/>
    <property type="project" value="GO_Central"/>
</dbReference>
<dbReference type="Proteomes" id="UP000006718">
    <property type="component" value="Chromosome 4"/>
</dbReference>
<evidence type="ECO:0000256" key="3">
    <source>
        <dbReference type="ARBA" id="ARBA00004240"/>
    </source>
</evidence>
<dbReference type="GO" id="GO:0030426">
    <property type="term" value="C:growth cone"/>
    <property type="evidence" value="ECO:0007669"/>
    <property type="project" value="Ensembl"/>
</dbReference>
<dbReference type="InParanoid" id="A0A5F8ABT5"/>
<dbReference type="Pfam" id="PF04440">
    <property type="entry name" value="Dysbindin"/>
    <property type="match status" value="1"/>
</dbReference>
<reference evidence="17" key="4">
    <citation type="submission" date="2025-09" db="UniProtKB">
        <authorList>
            <consortium name="Ensembl"/>
        </authorList>
    </citation>
    <scope>IDENTIFICATION</scope>
    <source>
        <strain evidence="17">17573</strain>
    </source>
</reference>
<dbReference type="GO" id="GO:0005789">
    <property type="term" value="C:endoplasmic reticulum membrane"/>
    <property type="evidence" value="ECO:0007669"/>
    <property type="project" value="Ensembl"/>
</dbReference>
<dbReference type="GO" id="GO:0071806">
    <property type="term" value="P:protein transmembrane transport"/>
    <property type="evidence" value="ECO:0007669"/>
    <property type="project" value="Ensembl"/>
</dbReference>
<protein>
    <submittedName>
        <fullName evidence="17">Dystrobrevin binding protein 1</fullName>
    </submittedName>
</protein>
<dbReference type="ExpressionAtlas" id="A0A5F8ABT5">
    <property type="expression patterns" value="baseline"/>
</dbReference>
<evidence type="ECO:0000313" key="17">
    <source>
        <dbReference type="Ensembl" id="ENSMMUP00000075398.1"/>
    </source>
</evidence>
<evidence type="ECO:0000256" key="12">
    <source>
        <dbReference type="ARBA" id="ARBA00023329"/>
    </source>
</evidence>
<dbReference type="GO" id="GO:0005634">
    <property type="term" value="C:nucleus"/>
    <property type="evidence" value="ECO:0007669"/>
    <property type="project" value="UniProtKB-SubCell"/>
</dbReference>
<dbReference type="PANTHER" id="PTHR16294">
    <property type="entry name" value="DYSTROBREVIN BINDING PROTEIN 1 DYSBINDIN"/>
    <property type="match status" value="1"/>
</dbReference>
<organism evidence="17 18">
    <name type="scientific">Macaca mulatta</name>
    <name type="common">Rhesus macaque</name>
    <dbReference type="NCBI Taxonomy" id="9544"/>
    <lineage>
        <taxon>Eukaryota</taxon>
        <taxon>Metazoa</taxon>
        <taxon>Chordata</taxon>
        <taxon>Craniata</taxon>
        <taxon>Vertebrata</taxon>
        <taxon>Euteleostomi</taxon>
        <taxon>Mammalia</taxon>
        <taxon>Eutheria</taxon>
        <taxon>Euarchontoglires</taxon>
        <taxon>Primates</taxon>
        <taxon>Haplorrhini</taxon>
        <taxon>Catarrhini</taxon>
        <taxon>Cercopithecidae</taxon>
        <taxon>Cercopithecinae</taxon>
        <taxon>Macaca</taxon>
    </lineage>
</organism>
<dbReference type="Ensembl" id="ENSMMUT00000097530.1">
    <property type="protein sequence ID" value="ENSMMUP00000075398.1"/>
    <property type="gene ID" value="ENSMMUG00000015363.4"/>
</dbReference>
<evidence type="ECO:0000256" key="15">
    <source>
        <dbReference type="ARBA" id="ARBA00037838"/>
    </source>
</evidence>
<dbReference type="GO" id="GO:0014069">
    <property type="term" value="C:postsynaptic density"/>
    <property type="evidence" value="ECO:0007669"/>
    <property type="project" value="UniProtKB-SubCell"/>
</dbReference>
<keyword evidence="10" id="KW-0472">Membrane</keyword>
<dbReference type="VEuPathDB" id="HostDB:ENSMMUG00000015363"/>
<dbReference type="GO" id="GO:0005886">
    <property type="term" value="C:plasma membrane"/>
    <property type="evidence" value="ECO:0000318"/>
    <property type="project" value="GO_Central"/>
</dbReference>
<keyword evidence="11" id="KW-0539">Nucleus</keyword>
<dbReference type="AlphaFoldDB" id="A0A5F8ABT5"/>
<feature type="coiled-coil region" evidence="16">
    <location>
        <begin position="94"/>
        <end position="138"/>
    </location>
</feature>